<feature type="region of interest" description="Disordered" evidence="1">
    <location>
        <begin position="289"/>
        <end position="322"/>
    </location>
</feature>
<feature type="compositionally biased region" description="Basic residues" evidence="1">
    <location>
        <begin position="201"/>
        <end position="212"/>
    </location>
</feature>
<dbReference type="PROSITE" id="PS50896">
    <property type="entry name" value="LISH"/>
    <property type="match status" value="1"/>
</dbReference>
<name>A0A2P6VNF4_9CHLO</name>
<dbReference type="EMBL" id="LHPF02000002">
    <property type="protein sequence ID" value="PSC75609.1"/>
    <property type="molecule type" value="Genomic_DNA"/>
</dbReference>
<comment type="caution">
    <text evidence="2">The sequence shown here is derived from an EMBL/GenBank/DDBJ whole genome shotgun (WGS) entry which is preliminary data.</text>
</comment>
<dbReference type="OrthoDB" id="515729at2759"/>
<evidence type="ECO:0000313" key="2">
    <source>
        <dbReference type="EMBL" id="PSC75609.1"/>
    </source>
</evidence>
<evidence type="ECO:0000313" key="3">
    <source>
        <dbReference type="Proteomes" id="UP000239649"/>
    </source>
</evidence>
<protein>
    <submittedName>
        <fullName evidence="2">Uncharacterized protein</fullName>
    </submittedName>
</protein>
<dbReference type="Proteomes" id="UP000239649">
    <property type="component" value="Unassembled WGS sequence"/>
</dbReference>
<organism evidence="2 3">
    <name type="scientific">Micractinium conductrix</name>
    <dbReference type="NCBI Taxonomy" id="554055"/>
    <lineage>
        <taxon>Eukaryota</taxon>
        <taxon>Viridiplantae</taxon>
        <taxon>Chlorophyta</taxon>
        <taxon>core chlorophytes</taxon>
        <taxon>Trebouxiophyceae</taxon>
        <taxon>Chlorellales</taxon>
        <taxon>Chlorellaceae</taxon>
        <taxon>Chlorella clade</taxon>
        <taxon>Micractinium</taxon>
    </lineage>
</organism>
<reference evidence="2 3" key="1">
    <citation type="journal article" date="2018" name="Plant J.">
        <title>Genome sequences of Chlorella sorokiniana UTEX 1602 and Micractinium conductrix SAG 241.80: implications to maltose excretion by a green alga.</title>
        <authorList>
            <person name="Arriola M.B."/>
            <person name="Velmurugan N."/>
            <person name="Zhang Y."/>
            <person name="Plunkett M.H."/>
            <person name="Hondzo H."/>
            <person name="Barney B.M."/>
        </authorList>
    </citation>
    <scope>NUCLEOTIDE SEQUENCE [LARGE SCALE GENOMIC DNA]</scope>
    <source>
        <strain evidence="2 3">SAG 241.80</strain>
    </source>
</reference>
<feature type="region of interest" description="Disordered" evidence="1">
    <location>
        <begin position="346"/>
        <end position="366"/>
    </location>
</feature>
<proteinExistence type="predicted"/>
<feature type="compositionally biased region" description="Low complexity" evidence="1">
    <location>
        <begin position="186"/>
        <end position="200"/>
    </location>
</feature>
<feature type="compositionally biased region" description="Gly residues" evidence="1">
    <location>
        <begin position="300"/>
        <end position="310"/>
    </location>
</feature>
<dbReference type="AlphaFoldDB" id="A0A2P6VNF4"/>
<keyword evidence="3" id="KW-1185">Reference proteome</keyword>
<sequence>MADNSVTEFELAVLVLGYLQQCGFAKTASRFKGEARPLFRAAGGTAPPPGVRNLRDLLNDYVRFKETEKRRAALAACNPLAGRIFELLDREAPTAQAAVAAAAGAQQAAAQQAAAAAAANAQWLQMQQQQLQQQMHMQAAVQQQQQAVYAGFPAGQAAGLAEEEGLNGGEGMEHDAYAQAPQQQQQQLGNGGAAHAVTPGRYRKGAPRKRRRAGDGATAAVAPAFPKVALFPGVNEAGGIDAGWGGPMDLLNLPMDASGLELLLDDGPLQLAFAEHLAQHINTTALTAHPPSTAAADQPAGGGRAGGAAGDAGADGSADSGGYLAELMADPHMVLADLPADPRMAELAAHRSQTELAAHRSQTEKA</sequence>
<dbReference type="InterPro" id="IPR006594">
    <property type="entry name" value="LisH"/>
</dbReference>
<evidence type="ECO:0000256" key="1">
    <source>
        <dbReference type="SAM" id="MobiDB-lite"/>
    </source>
</evidence>
<feature type="compositionally biased region" description="Low complexity" evidence="1">
    <location>
        <begin position="311"/>
        <end position="322"/>
    </location>
</feature>
<accession>A0A2P6VNF4</accession>
<feature type="region of interest" description="Disordered" evidence="1">
    <location>
        <begin position="186"/>
        <end position="218"/>
    </location>
</feature>
<feature type="compositionally biased region" description="Basic and acidic residues" evidence="1">
    <location>
        <begin position="348"/>
        <end position="366"/>
    </location>
</feature>
<gene>
    <name evidence="2" type="ORF">C2E20_1409</name>
</gene>